<dbReference type="AlphaFoldDB" id="A0A0C3DRJ2"/>
<dbReference type="InParanoid" id="A0A0C3DRJ2"/>
<name>A0A0C3DRJ2_9AGAM</name>
<reference evidence="1 2" key="1">
    <citation type="submission" date="2014-04" db="EMBL/GenBank/DDBJ databases">
        <authorList>
            <consortium name="DOE Joint Genome Institute"/>
            <person name="Kuo A."/>
            <person name="Kohler A."/>
            <person name="Nagy L.G."/>
            <person name="Floudas D."/>
            <person name="Copeland A."/>
            <person name="Barry K.W."/>
            <person name="Cichocki N."/>
            <person name="Veneault-Fourrey C."/>
            <person name="LaButti K."/>
            <person name="Lindquist E.A."/>
            <person name="Lipzen A."/>
            <person name="Lundell T."/>
            <person name="Morin E."/>
            <person name="Murat C."/>
            <person name="Sun H."/>
            <person name="Tunlid A."/>
            <person name="Henrissat B."/>
            <person name="Grigoriev I.V."/>
            <person name="Hibbett D.S."/>
            <person name="Martin F."/>
            <person name="Nordberg H.P."/>
            <person name="Cantor M.N."/>
            <person name="Hua S.X."/>
        </authorList>
    </citation>
    <scope>NUCLEOTIDE SEQUENCE [LARGE SCALE GENOMIC DNA]</scope>
    <source>
        <strain evidence="1 2">Foug A</strain>
    </source>
</reference>
<dbReference type="STRING" id="1036808.A0A0C3DRJ2"/>
<sequence>MGNRLLLGGCLQTALMQKSRNLGPWVPRGEGPDIPPLQMPSTSVADVSVTQSQEVVNGNTAHDLGTVTGTNSTPRTTDVVPVPDMHHPGSQENIVDSFVDHDAVISYLLPMKAFQGIVNMIPDTHPYAKLALYTLSWAAKALIAQMNMDQSVVDLLSKISHVYASIKEEFLMNVAQMKESLMAISRLVINCVRFIQSYAEIKSFWNCTRKNVLYETNKIISTCNNVFDVLMQWSGGMMKLDTHFVVKKVLDDMSHILDGIHAGSLLVESLSIIQHLQPHLM</sequence>
<evidence type="ECO:0000313" key="2">
    <source>
        <dbReference type="Proteomes" id="UP000053989"/>
    </source>
</evidence>
<evidence type="ECO:0000313" key="1">
    <source>
        <dbReference type="EMBL" id="KIM58839.1"/>
    </source>
</evidence>
<dbReference type="Proteomes" id="UP000053989">
    <property type="component" value="Unassembled WGS sequence"/>
</dbReference>
<accession>A0A0C3DRJ2</accession>
<gene>
    <name evidence="1" type="ORF">SCLCIDRAFT_1046715</name>
</gene>
<dbReference type="OrthoDB" id="2693510at2759"/>
<dbReference type="EMBL" id="KN822080">
    <property type="protein sequence ID" value="KIM58839.1"/>
    <property type="molecule type" value="Genomic_DNA"/>
</dbReference>
<protein>
    <submittedName>
        <fullName evidence="1">Uncharacterized protein</fullName>
    </submittedName>
</protein>
<keyword evidence="2" id="KW-1185">Reference proteome</keyword>
<reference evidence="2" key="2">
    <citation type="submission" date="2015-01" db="EMBL/GenBank/DDBJ databases">
        <title>Evolutionary Origins and Diversification of the Mycorrhizal Mutualists.</title>
        <authorList>
            <consortium name="DOE Joint Genome Institute"/>
            <consortium name="Mycorrhizal Genomics Consortium"/>
            <person name="Kohler A."/>
            <person name="Kuo A."/>
            <person name="Nagy L.G."/>
            <person name="Floudas D."/>
            <person name="Copeland A."/>
            <person name="Barry K.W."/>
            <person name="Cichocki N."/>
            <person name="Veneault-Fourrey C."/>
            <person name="LaButti K."/>
            <person name="Lindquist E.A."/>
            <person name="Lipzen A."/>
            <person name="Lundell T."/>
            <person name="Morin E."/>
            <person name="Murat C."/>
            <person name="Riley R."/>
            <person name="Ohm R."/>
            <person name="Sun H."/>
            <person name="Tunlid A."/>
            <person name="Henrissat B."/>
            <person name="Grigoriev I.V."/>
            <person name="Hibbett D.S."/>
            <person name="Martin F."/>
        </authorList>
    </citation>
    <scope>NUCLEOTIDE SEQUENCE [LARGE SCALE GENOMIC DNA]</scope>
    <source>
        <strain evidence="2">Foug A</strain>
    </source>
</reference>
<proteinExistence type="predicted"/>
<dbReference type="HOGENOM" id="CLU_990990_0_0_1"/>
<organism evidence="1 2">
    <name type="scientific">Scleroderma citrinum Foug A</name>
    <dbReference type="NCBI Taxonomy" id="1036808"/>
    <lineage>
        <taxon>Eukaryota</taxon>
        <taxon>Fungi</taxon>
        <taxon>Dikarya</taxon>
        <taxon>Basidiomycota</taxon>
        <taxon>Agaricomycotina</taxon>
        <taxon>Agaricomycetes</taxon>
        <taxon>Agaricomycetidae</taxon>
        <taxon>Boletales</taxon>
        <taxon>Sclerodermatineae</taxon>
        <taxon>Sclerodermataceae</taxon>
        <taxon>Scleroderma</taxon>
    </lineage>
</organism>